<keyword evidence="2" id="KW-0472">Membrane</keyword>
<dbReference type="Proteomes" id="UP001521931">
    <property type="component" value="Unassembled WGS sequence"/>
</dbReference>
<sequence length="381" mass="40229">MSDTIVLGDNEIRDYVARVRRALDDLRADDVDELTSGMEADLAEIRSEAGSLVARLGEPETYAAELRAAAGLPPRSAVASRTRGMREATATVRKSYDAALQRHPWLRHSRDYVRTLHPAWWLLRAFLAVWCINALLGLGQLASVLLLLAAVPLSVWIGRRGRGVPRAARLAIGLANTVAVVASLVFGAQLVERFYGSGSYLPAVYSQPAAPSGLSREGIEVANVFVYDEQGNPVPRARLFDEGGSPLIVRPHDVQDRIASVDSYGQAQRNVVPRSLPSTDAWHPTQEQLDAEEYAWRPPATLPPLLPVQPAPTATPSPGASSAAGSNPTSSLSATLGPSVTSSPSRPGGPSGGPTMTSGPSTAPTSTATAPTPTPTGTTTP</sequence>
<keyword evidence="2" id="KW-0812">Transmembrane</keyword>
<reference evidence="3 4" key="1">
    <citation type="submission" date="2022-02" db="EMBL/GenBank/DDBJ databases">
        <title>Uncovering new skin microbiome diversity through culturing and metagenomics.</title>
        <authorList>
            <person name="Conlan S."/>
            <person name="Deming C."/>
            <person name="Nisc Comparative Sequencing Program N."/>
            <person name="Segre J.A."/>
        </authorList>
    </citation>
    <scope>NUCLEOTIDE SEQUENCE [LARGE SCALE GENOMIC DNA]</scope>
    <source>
        <strain evidence="3 4">ACRQZ</strain>
    </source>
</reference>
<feature type="transmembrane region" description="Helical" evidence="2">
    <location>
        <begin position="170"/>
        <end position="191"/>
    </location>
</feature>
<evidence type="ECO:0000313" key="3">
    <source>
        <dbReference type="EMBL" id="MCG7322250.1"/>
    </source>
</evidence>
<evidence type="ECO:0000256" key="1">
    <source>
        <dbReference type="SAM" id="MobiDB-lite"/>
    </source>
</evidence>
<dbReference type="EMBL" id="JAKRCV010000030">
    <property type="protein sequence ID" value="MCG7322250.1"/>
    <property type="molecule type" value="Genomic_DNA"/>
</dbReference>
<comment type="caution">
    <text evidence="3">The sequence shown here is derived from an EMBL/GenBank/DDBJ whole genome shotgun (WGS) entry which is preliminary data.</text>
</comment>
<gene>
    <name evidence="3" type="ORF">MHL29_10175</name>
</gene>
<organism evidence="3 4">
    <name type="scientific">Arsenicicoccus bolidensis</name>
    <dbReference type="NCBI Taxonomy" id="229480"/>
    <lineage>
        <taxon>Bacteria</taxon>
        <taxon>Bacillati</taxon>
        <taxon>Actinomycetota</taxon>
        <taxon>Actinomycetes</taxon>
        <taxon>Micrococcales</taxon>
        <taxon>Intrasporangiaceae</taxon>
        <taxon>Arsenicicoccus</taxon>
    </lineage>
</organism>
<dbReference type="Pfam" id="PF22564">
    <property type="entry name" value="HAAS"/>
    <property type="match status" value="1"/>
</dbReference>
<evidence type="ECO:0000313" key="4">
    <source>
        <dbReference type="Proteomes" id="UP001521931"/>
    </source>
</evidence>
<feature type="compositionally biased region" description="Low complexity" evidence="1">
    <location>
        <begin position="316"/>
        <end position="381"/>
    </location>
</feature>
<keyword evidence="4" id="KW-1185">Reference proteome</keyword>
<dbReference type="RefSeq" id="WP_239264381.1">
    <property type="nucleotide sequence ID" value="NZ_JAKRCV010000030.1"/>
</dbReference>
<keyword evidence="2" id="KW-1133">Transmembrane helix</keyword>
<evidence type="ECO:0000256" key="2">
    <source>
        <dbReference type="SAM" id="Phobius"/>
    </source>
</evidence>
<proteinExistence type="predicted"/>
<feature type="region of interest" description="Disordered" evidence="1">
    <location>
        <begin position="300"/>
        <end position="381"/>
    </location>
</feature>
<protein>
    <submittedName>
        <fullName evidence="3">Uncharacterized protein</fullName>
    </submittedName>
</protein>
<accession>A0ABS9Q4R0</accession>
<name>A0ABS9Q4R0_9MICO</name>
<feature type="transmembrane region" description="Helical" evidence="2">
    <location>
        <begin position="141"/>
        <end position="158"/>
    </location>
</feature>
<feature type="compositionally biased region" description="Pro residues" evidence="1">
    <location>
        <begin position="300"/>
        <end position="315"/>
    </location>
</feature>